<evidence type="ECO:0000256" key="1">
    <source>
        <dbReference type="ARBA" id="ARBA00023002"/>
    </source>
</evidence>
<evidence type="ECO:0000259" key="6">
    <source>
        <dbReference type="Pfam" id="PF21076"/>
    </source>
</evidence>
<dbReference type="Pfam" id="PF05088">
    <property type="entry name" value="Bac_GDH_CD"/>
    <property type="match status" value="1"/>
</dbReference>
<feature type="domain" description="NAD-glutamate dehydrogenase N-terminal ACT1" evidence="5">
    <location>
        <begin position="34"/>
        <end position="180"/>
    </location>
</feature>
<dbReference type="Proteomes" id="UP000321201">
    <property type="component" value="Unassembled WGS sequence"/>
</dbReference>
<dbReference type="Pfam" id="PF21075">
    <property type="entry name" value="GDH_ACT1"/>
    <property type="match status" value="1"/>
</dbReference>
<dbReference type="RefSeq" id="WP_147799264.1">
    <property type="nucleotide sequence ID" value="NZ_VPFL01000006.1"/>
</dbReference>
<dbReference type="Pfam" id="PF21079">
    <property type="entry name" value="GDH_HM2"/>
    <property type="match status" value="1"/>
</dbReference>
<dbReference type="Pfam" id="PF21076">
    <property type="entry name" value="GDH_ACT2"/>
    <property type="match status" value="1"/>
</dbReference>
<protein>
    <submittedName>
        <fullName evidence="8">NAD-glutamate dehydrogenase</fullName>
    </submittedName>
</protein>
<dbReference type="InterPro" id="IPR028971">
    <property type="entry name" value="NAD-GDH_cat"/>
</dbReference>
<dbReference type="InterPro" id="IPR049062">
    <property type="entry name" value="NAD_Glu_DH_ACT2"/>
</dbReference>
<feature type="domain" description="NAD-glutamate dehydrogenase ACT3" evidence="7">
    <location>
        <begin position="554"/>
        <end position="633"/>
    </location>
</feature>
<dbReference type="InterPro" id="IPR046346">
    <property type="entry name" value="Aminoacid_DH-like_N_sf"/>
</dbReference>
<dbReference type="SUPFAM" id="SSF51735">
    <property type="entry name" value="NAD(P)-binding Rossmann-fold domains"/>
    <property type="match status" value="1"/>
</dbReference>
<dbReference type="GO" id="GO:0006538">
    <property type="term" value="P:L-glutamate catabolic process"/>
    <property type="evidence" value="ECO:0007669"/>
    <property type="project" value="InterPro"/>
</dbReference>
<dbReference type="OrthoDB" id="9758052at2"/>
<dbReference type="GO" id="GO:0004069">
    <property type="term" value="F:L-aspartate:2-oxoglutarate aminotransferase activity"/>
    <property type="evidence" value="ECO:0007669"/>
    <property type="project" value="InterPro"/>
</dbReference>
<reference evidence="8 9" key="1">
    <citation type="submission" date="2019-08" db="EMBL/GenBank/DDBJ databases">
        <title>Pelomicrobium methylotrophicum gen. nov., sp. nov. a moderately thermophilic, facultatively anaerobic, lithoautotrophic and methylotrophic bacterium isolated from a terrestrial mud volcano.</title>
        <authorList>
            <person name="Slobodkina G.B."/>
            <person name="Merkel A.Y."/>
            <person name="Slobodkin A.I."/>
        </authorList>
    </citation>
    <scope>NUCLEOTIDE SEQUENCE [LARGE SCALE GENOMIC DNA]</scope>
    <source>
        <strain evidence="8 9">SM250</strain>
    </source>
</reference>
<dbReference type="PIRSF" id="PIRSF036761">
    <property type="entry name" value="GDH_Mll4104"/>
    <property type="match status" value="1"/>
</dbReference>
<dbReference type="Pfam" id="PF21074">
    <property type="entry name" value="GDH_C"/>
    <property type="match status" value="1"/>
</dbReference>
<feature type="coiled-coil region" evidence="2">
    <location>
        <begin position="717"/>
        <end position="744"/>
    </location>
</feature>
<evidence type="ECO:0000259" key="5">
    <source>
        <dbReference type="Pfam" id="PF21075"/>
    </source>
</evidence>
<feature type="domain" description="NAD-glutamate dehydrogenase catalytic" evidence="3">
    <location>
        <begin position="730"/>
        <end position="1225"/>
    </location>
</feature>
<gene>
    <name evidence="8" type="ORF">FR698_05925</name>
</gene>
<dbReference type="InterPro" id="IPR049059">
    <property type="entry name" value="NAD_Glu_DH_HM1"/>
</dbReference>
<dbReference type="InterPro" id="IPR007780">
    <property type="entry name" value="NAD_Glu_DH_bac"/>
</dbReference>
<feature type="domain" description="NAD-glutamate dehydrogenase ACT2" evidence="6">
    <location>
        <begin position="411"/>
        <end position="500"/>
    </location>
</feature>
<dbReference type="SUPFAM" id="SSF53223">
    <property type="entry name" value="Aminoacid dehydrogenase-like, N-terminal domain"/>
    <property type="match status" value="1"/>
</dbReference>
<name>A0A5C7ELI2_9PROT</name>
<dbReference type="GO" id="GO:0004352">
    <property type="term" value="F:glutamate dehydrogenase (NAD+) activity"/>
    <property type="evidence" value="ECO:0007669"/>
    <property type="project" value="InterPro"/>
</dbReference>
<dbReference type="InterPro" id="IPR049056">
    <property type="entry name" value="NAD_Glu_DH_HM3"/>
</dbReference>
<evidence type="ECO:0000256" key="2">
    <source>
        <dbReference type="SAM" id="Coils"/>
    </source>
</evidence>
<feature type="domain" description="NAD-specific glutamate dehydrogenase C-terminal" evidence="4">
    <location>
        <begin position="1272"/>
        <end position="1607"/>
    </location>
</feature>
<sequence>MNLRAEESAELIEEVLALIRARIPMREQAQVVEFTRQFYRQVDPEDLRERKVDDLYGAALSQWHFVRHRSGDDPKVRIYNPRVEEHGWQSSHTIVELVNTDRPFLVDSVRMEANRQGYTIHLIIHPVMRVRRDAEGNLLEILPLEVTTAAGTEDARYESFMHVEVSRETDAGRLARLEGGLRGVLNDVRAAVDDWKPMVARVRETVEAIRESPPPLPREEIAEGIAFLEWLMHDHFTFLGCRDYDLTSENGEDVLKVVPGSGLGILRERGNGARSVSFALLPPEAREQARMPELLILTKSNSRATVHRPVYMDYVGVKRFDAEGRVIGERRFLGLYTSTAYSASAREIPVLRQKVQAVVQRAGLLPGSHMGKNLLTILETYPRDELFQISVDELYRFAMGILHLQERQRTRLFVRRDRFGRFFSCLIFVPRDSYNTEVRQRMQQVLMEAFNGTSSEFSVNLTESVLARVLIVVHTRPGTTPDYDVRELEARLVRVARRWEDDLAEALVERLGEERGARLARLYHGAFPAGYREDCNPRAAVHDIEIMENLVGDELGMSLYLPLEAEDGQLRFKLFRRAAPVPLSQSLPMLEHMGVQVLDERPYEIKPAGAATVWIHDMGLATRKGADVDIDAVRELFQDAFLRVWRGDAESDDFNRLVLGARLNWREIAVLRAYAKYSRQCDATFSQAYMEQALVAHPDIAARLIALFHERHDPRRAAGAQARAKALAREIEQALEGVASLDEDRILRRFLALIQATLRTNFYQRTADGQPKPYLSFKLDPSQVPGMPEPKPMFEIYVYSPRVEGVHLRGGKVARGGIRWSDRLEDFRTEILGLMKAQMVKNAVIVPVGAKGGFVVKQPPAGDDREALLREGMACYSTLIRGLLDLTDNRAGDQVVPPRDVVRYDDDDPYLVVAADKGTATFSDIANDIAREYGFWLGDAFASGGSAGYDHKKMGITARGVWESVKKHFRTLGIDIQSTDFTVVGIGDMSGDVFGNGMLLSRHIKLIAAFDHRHIFIDPDPDPEASYRERERLFRLPRSSWADYDARLISKGGGVFPRSAKSITLSLEARRALGIDATRLSPVELIRAILKAPVDLLYNGGIGTYVKASTESHAEVGDRANDAVRVDARELRCRVVGEGGNLGFTQRGRIEYALKGGLINTDAIDNSAGVDCSDHEVNIKILLDSIVAEGELTGKQRNRLLEEMTDEVAQLVLQDNYDQAQILAVGGAMGVTLLDAQARFIRFLERQGKLSRALEFLPTDEEIAARRSARIGLTSPEQAVLLAYSKIWLFEALVRSNVPEDPYIGRALTRYFPTALRNRYQAYMQRHPLKREIIATYVCNAVINRVGSTFVHRMMEETGAAPPDIVRAYVAAREVFQMSDLWQAIDSLDNRVSDRLQTAMRVQTVRIVVRSALWFLRHRLYSADLEQTIARFRGPVEALAGAMRDLLHEEDRDRLDAQTKQYTEGGVPDALALRIAQLEPLYAALDIAEVSRATDRPARGVAQVYFRLAARLRFSWLREQVGLLPTDSHWQALARAALRDELAEKLRALTVVILKERPELAEADALIEAWASDHQGALARLQQMLTDMQAASQPDLAMLLVALRELRHLA</sequence>
<dbReference type="InterPro" id="IPR036291">
    <property type="entry name" value="NAD(P)-bd_dom_sf"/>
</dbReference>
<dbReference type="InterPro" id="IPR024727">
    <property type="entry name" value="NAD_Glu_DH_N_ACT1"/>
</dbReference>
<keyword evidence="9" id="KW-1185">Reference proteome</keyword>
<evidence type="ECO:0000313" key="9">
    <source>
        <dbReference type="Proteomes" id="UP000321201"/>
    </source>
</evidence>
<comment type="caution">
    <text evidence="8">The sequence shown here is derived from an EMBL/GenBank/DDBJ whole genome shotgun (WGS) entry which is preliminary data.</text>
</comment>
<dbReference type="InParanoid" id="A0A5C7ELI2"/>
<dbReference type="PANTHER" id="PTHR43403:SF1">
    <property type="entry name" value="NAD-SPECIFIC GLUTAMATE DEHYDROGENASE"/>
    <property type="match status" value="1"/>
</dbReference>
<dbReference type="PANTHER" id="PTHR43403">
    <property type="entry name" value="NAD-SPECIFIC GLUTAMATE DEHYDROGENASE"/>
    <property type="match status" value="1"/>
</dbReference>
<keyword evidence="1" id="KW-0560">Oxidoreductase</keyword>
<evidence type="ECO:0000259" key="7">
    <source>
        <dbReference type="Pfam" id="PF21077"/>
    </source>
</evidence>
<proteinExistence type="predicted"/>
<dbReference type="InterPro" id="IPR049064">
    <property type="entry name" value="NAD_Glu_DH_ACT3"/>
</dbReference>
<dbReference type="Pfam" id="PF21078">
    <property type="entry name" value="GDH_HM3"/>
    <property type="match status" value="1"/>
</dbReference>
<dbReference type="InterPro" id="IPR049058">
    <property type="entry name" value="NAD_Glu_DH_HM2"/>
</dbReference>
<evidence type="ECO:0000313" key="8">
    <source>
        <dbReference type="EMBL" id="TXF12396.1"/>
    </source>
</evidence>
<dbReference type="EMBL" id="VPFL01000006">
    <property type="protein sequence ID" value="TXF12396.1"/>
    <property type="molecule type" value="Genomic_DNA"/>
</dbReference>
<dbReference type="Gene3D" id="3.40.50.720">
    <property type="entry name" value="NAD(P)-binding Rossmann-like Domain"/>
    <property type="match status" value="1"/>
</dbReference>
<dbReference type="Pfam" id="PF21077">
    <property type="entry name" value="GDH_ACT3"/>
    <property type="match status" value="1"/>
</dbReference>
<evidence type="ECO:0000259" key="3">
    <source>
        <dbReference type="Pfam" id="PF05088"/>
    </source>
</evidence>
<accession>A0A5C7ELI2</accession>
<organism evidence="8 9">
    <name type="scientific">Pelomicrobium methylotrophicum</name>
    <dbReference type="NCBI Taxonomy" id="2602750"/>
    <lineage>
        <taxon>Bacteria</taxon>
        <taxon>Pseudomonadati</taxon>
        <taxon>Pseudomonadota</taxon>
        <taxon>Hydrogenophilia</taxon>
        <taxon>Hydrogenophilia incertae sedis</taxon>
        <taxon>Pelomicrobium</taxon>
    </lineage>
</organism>
<keyword evidence="2" id="KW-0175">Coiled coil</keyword>
<evidence type="ECO:0000259" key="4">
    <source>
        <dbReference type="Pfam" id="PF21074"/>
    </source>
</evidence>
<dbReference type="InterPro" id="IPR048381">
    <property type="entry name" value="GDH_C"/>
</dbReference>
<dbReference type="Pfam" id="PF21073">
    <property type="entry name" value="GDH_HM1"/>
    <property type="match status" value="1"/>
</dbReference>